<dbReference type="InterPro" id="IPR034660">
    <property type="entry name" value="DinB/YfiT-like"/>
</dbReference>
<protein>
    <recommendedName>
        <fullName evidence="1">DinB-like domain-containing protein</fullName>
    </recommendedName>
</protein>
<dbReference type="InterPro" id="IPR023203">
    <property type="entry name" value="TTHA0068_sf"/>
</dbReference>
<dbReference type="SUPFAM" id="SSF109854">
    <property type="entry name" value="DinB/YfiT-like putative metalloenzymes"/>
    <property type="match status" value="1"/>
</dbReference>
<reference evidence="3" key="1">
    <citation type="submission" date="2015-08" db="EMBL/GenBank/DDBJ databases">
        <title>Draft Genome Sequence of a Heterotrophic Facultative Anaerobic Bacterium Ardenticatena maritima Strain 110S.</title>
        <authorList>
            <person name="Kawaichi S."/>
            <person name="Yoshida T."/>
            <person name="Sako Y."/>
            <person name="Nakamura R."/>
        </authorList>
    </citation>
    <scope>NUCLEOTIDE SEQUENCE [LARGE SCALE GENOMIC DNA]</scope>
    <source>
        <strain evidence="3">110S</strain>
    </source>
</reference>
<sequence>MGAYHTRQRNRHGALAKWTSALEYLRPYAGTRPYAIDVDAVLAQVETFAARLQAEEEPDWDAVKQMVRGLRVPFERRAAHPRVTAILQRLDWAYNESVMAFTRNVRDLSEEEADWQAVHGARTIRMLLQHIGTAKVVNLDRLFGEGTLSWDAVEPPQRVPDLLHWIAEYQERLRFHFGFAEDAMLDEERPFARWTLSVERIGNILAEHDLYHTGEINAIREQWRYSTK</sequence>
<dbReference type="Proteomes" id="UP000037784">
    <property type="component" value="Unassembled WGS sequence"/>
</dbReference>
<proteinExistence type="predicted"/>
<dbReference type="InParanoid" id="A0A0M8K9Z3"/>
<dbReference type="Pfam" id="PF12867">
    <property type="entry name" value="DinB_2"/>
    <property type="match status" value="1"/>
</dbReference>
<dbReference type="Gene3D" id="1.10.3450.10">
    <property type="entry name" value="TTHA0068-like"/>
    <property type="match status" value="1"/>
</dbReference>
<evidence type="ECO:0000313" key="2">
    <source>
        <dbReference type="EMBL" id="GAP63762.1"/>
    </source>
</evidence>
<accession>A0A0M8K9Z3</accession>
<evidence type="ECO:0000259" key="1">
    <source>
        <dbReference type="Pfam" id="PF12867"/>
    </source>
</evidence>
<comment type="caution">
    <text evidence="2">The sequence shown here is derived from an EMBL/GenBank/DDBJ whole genome shotgun (WGS) entry which is preliminary data.</text>
</comment>
<dbReference type="SUPFAM" id="SSF140663">
    <property type="entry name" value="TTHA0068-like"/>
    <property type="match status" value="1"/>
</dbReference>
<keyword evidence="3" id="KW-1185">Reference proteome</keyword>
<gene>
    <name evidence="2" type="ORF">ARMA_2185</name>
</gene>
<dbReference type="AlphaFoldDB" id="A0A0M8K9Z3"/>
<feature type="domain" description="DinB-like" evidence="1">
    <location>
        <begin position="100"/>
        <end position="216"/>
    </location>
</feature>
<name>A0A0M8K9Z3_9CHLR</name>
<dbReference type="EMBL" id="BBZA01000191">
    <property type="protein sequence ID" value="GAP63762.1"/>
    <property type="molecule type" value="Genomic_DNA"/>
</dbReference>
<dbReference type="InterPro" id="IPR024775">
    <property type="entry name" value="DinB-like"/>
</dbReference>
<dbReference type="Gene3D" id="1.20.120.450">
    <property type="entry name" value="dinb family like domain"/>
    <property type="match status" value="1"/>
</dbReference>
<organism evidence="2 3">
    <name type="scientific">Ardenticatena maritima</name>
    <dbReference type="NCBI Taxonomy" id="872965"/>
    <lineage>
        <taxon>Bacteria</taxon>
        <taxon>Bacillati</taxon>
        <taxon>Chloroflexota</taxon>
        <taxon>Ardenticatenia</taxon>
        <taxon>Ardenticatenales</taxon>
        <taxon>Ardenticatenaceae</taxon>
        <taxon>Ardenticatena</taxon>
    </lineage>
</organism>
<evidence type="ECO:0000313" key="3">
    <source>
        <dbReference type="Proteomes" id="UP000037784"/>
    </source>
</evidence>